<evidence type="ECO:0000256" key="1">
    <source>
        <dbReference type="SAM" id="Phobius"/>
    </source>
</evidence>
<keyword evidence="1" id="KW-0472">Membrane</keyword>
<dbReference type="Pfam" id="PF21530">
    <property type="entry name" value="Pif1_2B_dom"/>
    <property type="match status" value="1"/>
</dbReference>
<protein>
    <submittedName>
        <fullName evidence="4">Uncharacterized protein LOC107488605</fullName>
    </submittedName>
</protein>
<name>A0A6P4DEH6_ARADU</name>
<accession>A0A6P4DEH6</accession>
<dbReference type="GO" id="GO:0006260">
    <property type="term" value="P:DNA replication"/>
    <property type="evidence" value="ECO:0007669"/>
    <property type="project" value="TreeGrafter"/>
</dbReference>
<dbReference type="GeneID" id="107488605"/>
<dbReference type="PANTHER" id="PTHR23274:SF33">
    <property type="entry name" value="ANIMAL RPA1 DOMAIN PROTEIN"/>
    <property type="match status" value="1"/>
</dbReference>
<feature type="transmembrane region" description="Helical" evidence="1">
    <location>
        <begin position="171"/>
        <end position="188"/>
    </location>
</feature>
<evidence type="ECO:0000313" key="3">
    <source>
        <dbReference type="Proteomes" id="UP000515211"/>
    </source>
</evidence>
<keyword evidence="1" id="KW-0812">Transmembrane</keyword>
<dbReference type="SUPFAM" id="SSF52540">
    <property type="entry name" value="P-loop containing nucleoside triphosphate hydrolases"/>
    <property type="match status" value="1"/>
</dbReference>
<feature type="domain" description="DNA helicase Pif1-like 2B" evidence="2">
    <location>
        <begin position="63"/>
        <end position="105"/>
    </location>
</feature>
<reference evidence="3" key="1">
    <citation type="journal article" date="2016" name="Nat. Genet.">
        <title>The genome sequences of Arachis duranensis and Arachis ipaensis, the diploid ancestors of cultivated peanut.</title>
        <authorList>
            <person name="Bertioli D.J."/>
            <person name="Cannon S.B."/>
            <person name="Froenicke L."/>
            <person name="Huang G."/>
            <person name="Farmer A.D."/>
            <person name="Cannon E.K."/>
            <person name="Liu X."/>
            <person name="Gao D."/>
            <person name="Clevenger J."/>
            <person name="Dash S."/>
            <person name="Ren L."/>
            <person name="Moretzsohn M.C."/>
            <person name="Shirasawa K."/>
            <person name="Huang W."/>
            <person name="Vidigal B."/>
            <person name="Abernathy B."/>
            <person name="Chu Y."/>
            <person name="Niederhuth C.E."/>
            <person name="Umale P."/>
            <person name="Araujo A.C."/>
            <person name="Kozik A."/>
            <person name="Kim K.D."/>
            <person name="Burow M.D."/>
            <person name="Varshney R.K."/>
            <person name="Wang X."/>
            <person name="Zhang X."/>
            <person name="Barkley N."/>
            <person name="Guimaraes P.M."/>
            <person name="Isobe S."/>
            <person name="Guo B."/>
            <person name="Liao B."/>
            <person name="Stalker H.T."/>
            <person name="Schmitz R.J."/>
            <person name="Scheffler B.E."/>
            <person name="Leal-Bertioli S.C."/>
            <person name="Xun X."/>
            <person name="Jackson S.A."/>
            <person name="Michelmore R."/>
            <person name="Ozias-Akins P."/>
        </authorList>
    </citation>
    <scope>NUCLEOTIDE SEQUENCE [LARGE SCALE GENOMIC DNA]</scope>
    <source>
        <strain evidence="3">cv. V14167</strain>
    </source>
</reference>
<reference evidence="4" key="2">
    <citation type="submission" date="2025-08" db="UniProtKB">
        <authorList>
            <consortium name="RefSeq"/>
        </authorList>
    </citation>
    <scope>IDENTIFICATION</scope>
    <source>
        <tissue evidence="4">Whole plant</tissue>
    </source>
</reference>
<dbReference type="Proteomes" id="UP000515211">
    <property type="component" value="Chromosome 5"/>
</dbReference>
<dbReference type="AlphaFoldDB" id="A0A6P4DEH6"/>
<evidence type="ECO:0000313" key="4">
    <source>
        <dbReference type="RefSeq" id="XP_015964849.1"/>
    </source>
</evidence>
<dbReference type="RefSeq" id="XP_015964849.1">
    <property type="nucleotide sequence ID" value="XM_016109363.1"/>
</dbReference>
<dbReference type="KEGG" id="adu:107488605"/>
<gene>
    <name evidence="4" type="primary">LOC107488605</name>
</gene>
<evidence type="ECO:0000259" key="2">
    <source>
        <dbReference type="Pfam" id="PF21530"/>
    </source>
</evidence>
<keyword evidence="1" id="KW-1133">Transmembrane helix</keyword>
<sequence length="189" mass="21560">MTNTDYFKKQSILASTLEVVNKVNNNMMSLLPGNHRVYLCSDSLCVEEGNIESQLDTFSPDVVNAINCSGLSNHQLFLKEGVPIMLLKNIDQSNSLCNGTRLQVRCLGHHIIEYIVLTGDKVGRVVLIPRMNISNNDTLPFRFQRRQFSLIASFAMTMNKSQGQTLSMVRLYYRNPYLLMVNFMLLYLK</sequence>
<dbReference type="OrthoDB" id="1920387at2759"/>
<dbReference type="InterPro" id="IPR049163">
    <property type="entry name" value="Pif1-like_2B_dom"/>
</dbReference>
<keyword evidence="3" id="KW-1185">Reference proteome</keyword>
<organism evidence="3 4">
    <name type="scientific">Arachis duranensis</name>
    <name type="common">Wild peanut</name>
    <dbReference type="NCBI Taxonomy" id="130453"/>
    <lineage>
        <taxon>Eukaryota</taxon>
        <taxon>Viridiplantae</taxon>
        <taxon>Streptophyta</taxon>
        <taxon>Embryophyta</taxon>
        <taxon>Tracheophyta</taxon>
        <taxon>Spermatophyta</taxon>
        <taxon>Magnoliopsida</taxon>
        <taxon>eudicotyledons</taxon>
        <taxon>Gunneridae</taxon>
        <taxon>Pentapetalae</taxon>
        <taxon>rosids</taxon>
        <taxon>fabids</taxon>
        <taxon>Fabales</taxon>
        <taxon>Fabaceae</taxon>
        <taxon>Papilionoideae</taxon>
        <taxon>50 kb inversion clade</taxon>
        <taxon>dalbergioids sensu lato</taxon>
        <taxon>Dalbergieae</taxon>
        <taxon>Pterocarpus clade</taxon>
        <taxon>Arachis</taxon>
    </lineage>
</organism>
<dbReference type="GO" id="GO:0005657">
    <property type="term" value="C:replication fork"/>
    <property type="evidence" value="ECO:0007669"/>
    <property type="project" value="TreeGrafter"/>
</dbReference>
<dbReference type="PANTHER" id="PTHR23274">
    <property type="entry name" value="DNA HELICASE-RELATED"/>
    <property type="match status" value="1"/>
</dbReference>
<proteinExistence type="predicted"/>
<dbReference type="InterPro" id="IPR027417">
    <property type="entry name" value="P-loop_NTPase"/>
</dbReference>